<evidence type="ECO:0000256" key="1">
    <source>
        <dbReference type="ARBA" id="ARBA00022448"/>
    </source>
</evidence>
<dbReference type="OrthoDB" id="95460at2"/>
<dbReference type="Gene3D" id="3.40.930.10">
    <property type="entry name" value="Mannitol-specific EII, Chain A"/>
    <property type="match status" value="1"/>
</dbReference>
<dbReference type="GO" id="GO:0008982">
    <property type="term" value="F:protein-N(PI)-phosphohistidine-sugar phosphotransferase activity"/>
    <property type="evidence" value="ECO:0007669"/>
    <property type="project" value="InterPro"/>
</dbReference>
<evidence type="ECO:0000313" key="7">
    <source>
        <dbReference type="EMBL" id="RCA11489.1"/>
    </source>
</evidence>
<dbReference type="SUPFAM" id="SSF55804">
    <property type="entry name" value="Phoshotransferase/anion transport protein"/>
    <property type="match status" value="1"/>
</dbReference>
<name>A0A367CFU6_9ENTE</name>
<evidence type="ECO:0000256" key="4">
    <source>
        <dbReference type="ARBA" id="ARBA00022679"/>
    </source>
</evidence>
<dbReference type="AlphaFoldDB" id="A0A367CFU6"/>
<gene>
    <name evidence="8" type="primary">fruA_2</name>
    <name evidence="7" type="ORF">EA71_02248</name>
    <name evidence="8" type="ORF">NCTC8129_00329</name>
</gene>
<dbReference type="RefSeq" id="WP_005878238.1">
    <property type="nucleotide sequence ID" value="NZ_CABGIZ010000010.1"/>
</dbReference>
<dbReference type="PANTHER" id="PTHR47738:SF2">
    <property type="entry name" value="PTS SYSTEM FRUCTOSE-LIKE EIIA COMPONENT"/>
    <property type="match status" value="1"/>
</dbReference>
<dbReference type="EMBL" id="LEPB01000004">
    <property type="protein sequence ID" value="RCA11489.1"/>
    <property type="molecule type" value="Genomic_DNA"/>
</dbReference>
<evidence type="ECO:0000256" key="3">
    <source>
        <dbReference type="ARBA" id="ARBA00022597"/>
    </source>
</evidence>
<keyword evidence="5" id="KW-0598">Phosphotransferase system</keyword>
<dbReference type="InterPro" id="IPR002178">
    <property type="entry name" value="PTS_EIIA_type-2_dom"/>
</dbReference>
<keyword evidence="3" id="KW-0762">Sugar transport</keyword>
<dbReference type="PROSITE" id="PS51094">
    <property type="entry name" value="PTS_EIIA_TYPE_2"/>
    <property type="match status" value="1"/>
</dbReference>
<dbReference type="STRING" id="53345.LIU_11695"/>
<dbReference type="Pfam" id="PF00359">
    <property type="entry name" value="PTS_EIIA_2"/>
    <property type="match status" value="1"/>
</dbReference>
<dbReference type="GO" id="GO:0016020">
    <property type="term" value="C:membrane"/>
    <property type="evidence" value="ECO:0007669"/>
    <property type="project" value="InterPro"/>
</dbReference>
<dbReference type="EMBL" id="UGIF01000002">
    <property type="protein sequence ID" value="STP28212.1"/>
    <property type="molecule type" value="Genomic_DNA"/>
</dbReference>
<evidence type="ECO:0000256" key="2">
    <source>
        <dbReference type="ARBA" id="ARBA00022553"/>
    </source>
</evidence>
<keyword evidence="2" id="KW-0597">Phosphoprotein</keyword>
<evidence type="ECO:0000256" key="5">
    <source>
        <dbReference type="ARBA" id="ARBA00022683"/>
    </source>
</evidence>
<evidence type="ECO:0000313" key="10">
    <source>
        <dbReference type="Proteomes" id="UP000254070"/>
    </source>
</evidence>
<dbReference type="InterPro" id="IPR016152">
    <property type="entry name" value="PTrfase/Anion_transptr"/>
</dbReference>
<proteinExistence type="predicted"/>
<evidence type="ECO:0000313" key="9">
    <source>
        <dbReference type="Proteomes" id="UP000252797"/>
    </source>
</evidence>
<dbReference type="Proteomes" id="UP000254070">
    <property type="component" value="Unassembled WGS sequence"/>
</dbReference>
<dbReference type="CDD" id="cd00211">
    <property type="entry name" value="PTS_IIA_fru"/>
    <property type="match status" value="1"/>
</dbReference>
<dbReference type="GeneID" id="56742086"/>
<sequence length="148" mass="16700">MNIEQLITEELIIFDETIRSKSSLFDCLGRRLEASGRVKNSKKIIKDFLKRENETSTGIEDGFGIPHAKSKYVLEPTLCFIHSGRITDYVGMDEQPIECVFAIAVPKKSADEHLEILSSLSRKLIDPVFRQQLKEAVTAAEILTCLTE</sequence>
<keyword evidence="1" id="KW-0813">Transport</keyword>
<dbReference type="InterPro" id="IPR051541">
    <property type="entry name" value="PTS_SugarTrans_NitroReg"/>
</dbReference>
<feature type="domain" description="PTS EIIA type-2" evidence="6">
    <location>
        <begin position="5"/>
        <end position="148"/>
    </location>
</feature>
<dbReference type="Proteomes" id="UP000252797">
    <property type="component" value="Unassembled WGS sequence"/>
</dbReference>
<protein>
    <submittedName>
        <fullName evidence="8">PTS system fructose-specific transporter subunit IIA</fullName>
    </submittedName>
</protein>
<reference evidence="7 9" key="1">
    <citation type="submission" date="2015-06" db="EMBL/GenBank/DDBJ databases">
        <title>The Genome Sequence of Enterococcus durans 4EA1.</title>
        <authorList>
            <consortium name="The Broad Institute Genomics Platform"/>
            <consortium name="The Broad Institute Genome Sequencing Center for Infectious Disease"/>
            <person name="Earl A.M."/>
            <person name="Van Tyne D."/>
            <person name="Lebreton F."/>
            <person name="Saavedra J.T."/>
            <person name="Gilmore M.S."/>
            <person name="Manson Mcguire A."/>
            <person name="Clock S."/>
            <person name="Crupain M."/>
            <person name="Rangan U."/>
            <person name="Young S."/>
            <person name="Abouelleil A."/>
            <person name="Cao P."/>
            <person name="Chapman S.B."/>
            <person name="Griggs A."/>
            <person name="Priest M."/>
            <person name="Shea T."/>
            <person name="Wortman J."/>
            <person name="Nusbaum C."/>
            <person name="Birren B."/>
        </authorList>
    </citation>
    <scope>NUCLEOTIDE SEQUENCE [LARGE SCALE GENOMIC DNA]</scope>
    <source>
        <strain evidence="7 9">4EA1</strain>
    </source>
</reference>
<evidence type="ECO:0000259" key="6">
    <source>
        <dbReference type="PROSITE" id="PS51094"/>
    </source>
</evidence>
<dbReference type="NCBIfam" id="TIGR00848">
    <property type="entry name" value="fruA"/>
    <property type="match status" value="1"/>
</dbReference>
<dbReference type="PANTHER" id="PTHR47738">
    <property type="entry name" value="PTS SYSTEM FRUCTOSE-LIKE EIIA COMPONENT-RELATED"/>
    <property type="match status" value="1"/>
</dbReference>
<accession>A0A367CFU6</accession>
<organism evidence="7 9">
    <name type="scientific">Enterococcus durans</name>
    <dbReference type="NCBI Taxonomy" id="53345"/>
    <lineage>
        <taxon>Bacteria</taxon>
        <taxon>Bacillati</taxon>
        <taxon>Bacillota</taxon>
        <taxon>Bacilli</taxon>
        <taxon>Lactobacillales</taxon>
        <taxon>Enterococcaceae</taxon>
        <taxon>Enterococcus</taxon>
    </lineage>
</organism>
<reference evidence="8 10" key="2">
    <citation type="submission" date="2018-06" db="EMBL/GenBank/DDBJ databases">
        <authorList>
            <consortium name="Pathogen Informatics"/>
            <person name="Doyle S."/>
        </authorList>
    </citation>
    <scope>NUCLEOTIDE SEQUENCE [LARGE SCALE GENOMIC DNA]</scope>
    <source>
        <strain evidence="8 10">NCTC8129</strain>
    </source>
</reference>
<evidence type="ECO:0000313" key="8">
    <source>
        <dbReference type="EMBL" id="STP28212.1"/>
    </source>
</evidence>
<keyword evidence="4" id="KW-0808">Transferase</keyword>
<dbReference type="InterPro" id="IPR004715">
    <property type="entry name" value="PTS_IIA_fruc"/>
</dbReference>
<dbReference type="GO" id="GO:0009401">
    <property type="term" value="P:phosphoenolpyruvate-dependent sugar phosphotransferase system"/>
    <property type="evidence" value="ECO:0007669"/>
    <property type="project" value="UniProtKB-KW"/>
</dbReference>